<gene>
    <name evidence="1" type="ORF">CLV75_2548</name>
</gene>
<accession>A0A497ZL94</accession>
<evidence type="ECO:0000313" key="2">
    <source>
        <dbReference type="Proteomes" id="UP000271700"/>
    </source>
</evidence>
<dbReference type="STRING" id="981384.GCA_000192475_02145"/>
<sequence>MYISTEKCLNRSAEEYADAALMLLETFNRSESDECCRASDFIYDLYNLGNAFFRIRTMMAKGPDTVPHDWLLRREIARARRNVLARYPRLLNERIVNEGFNALEELFEHAGNVEIQAKSGAKTKALAVSHFFQNILHNIFVGSRYGLLDLDRALGKPPSAQISPTHDPDQRLLI</sequence>
<dbReference type="EMBL" id="RCCT01000003">
    <property type="protein sequence ID" value="RLK07425.1"/>
    <property type="molecule type" value="Genomic_DNA"/>
</dbReference>
<protein>
    <submittedName>
        <fullName evidence="1">Uncharacterized protein</fullName>
    </submittedName>
</protein>
<organism evidence="1 2">
    <name type="scientific">Ruegeria conchae</name>
    <dbReference type="NCBI Taxonomy" id="981384"/>
    <lineage>
        <taxon>Bacteria</taxon>
        <taxon>Pseudomonadati</taxon>
        <taxon>Pseudomonadota</taxon>
        <taxon>Alphaproteobacteria</taxon>
        <taxon>Rhodobacterales</taxon>
        <taxon>Roseobacteraceae</taxon>
        <taxon>Ruegeria</taxon>
    </lineage>
</organism>
<comment type="caution">
    <text evidence="1">The sequence shown here is derived from an EMBL/GenBank/DDBJ whole genome shotgun (WGS) entry which is preliminary data.</text>
</comment>
<reference evidence="1 2" key="1">
    <citation type="submission" date="2018-10" db="EMBL/GenBank/DDBJ databases">
        <title>Genomic Encyclopedia of Archaeal and Bacterial Type Strains, Phase II (KMG-II): from individual species to whole genera.</title>
        <authorList>
            <person name="Goeker M."/>
        </authorList>
    </citation>
    <scope>NUCLEOTIDE SEQUENCE [LARGE SCALE GENOMIC DNA]</scope>
    <source>
        <strain evidence="1 2">DSM 29317</strain>
    </source>
</reference>
<name>A0A497ZL94_9RHOB</name>
<dbReference type="Proteomes" id="UP000271700">
    <property type="component" value="Unassembled WGS sequence"/>
</dbReference>
<proteinExistence type="predicted"/>
<dbReference type="RefSeq" id="WP_139056605.1">
    <property type="nucleotide sequence ID" value="NZ_AEYW01000012.1"/>
</dbReference>
<evidence type="ECO:0000313" key="1">
    <source>
        <dbReference type="EMBL" id="RLK07425.1"/>
    </source>
</evidence>
<dbReference type="AlphaFoldDB" id="A0A497ZL94"/>
<keyword evidence="2" id="KW-1185">Reference proteome</keyword>